<feature type="region of interest" description="Disordered" evidence="1">
    <location>
        <begin position="27"/>
        <end position="58"/>
    </location>
</feature>
<gene>
    <name evidence="2" type="ORF">PSON_ATCC_30995.1.T0440307</name>
</gene>
<name>A0A8S1MYQ2_9CILI</name>
<dbReference type="EMBL" id="CAJJDN010000044">
    <property type="protein sequence ID" value="CAD8083261.1"/>
    <property type="molecule type" value="Genomic_DNA"/>
</dbReference>
<dbReference type="Proteomes" id="UP000692954">
    <property type="component" value="Unassembled WGS sequence"/>
</dbReference>
<sequence>MIYLISQPLQYLSLLSGVPVKQNFKHLQQDGGSPDRVVRMGHRHIPSTKLTSPKHDVH</sequence>
<protein>
    <submittedName>
        <fullName evidence="2">Uncharacterized protein</fullName>
    </submittedName>
</protein>
<dbReference type="AlphaFoldDB" id="A0A8S1MYQ2"/>
<evidence type="ECO:0000313" key="2">
    <source>
        <dbReference type="EMBL" id="CAD8083261.1"/>
    </source>
</evidence>
<evidence type="ECO:0000256" key="1">
    <source>
        <dbReference type="SAM" id="MobiDB-lite"/>
    </source>
</evidence>
<reference evidence="2" key="1">
    <citation type="submission" date="2021-01" db="EMBL/GenBank/DDBJ databases">
        <authorList>
            <consortium name="Genoscope - CEA"/>
            <person name="William W."/>
        </authorList>
    </citation>
    <scope>NUCLEOTIDE SEQUENCE</scope>
</reference>
<evidence type="ECO:0000313" key="3">
    <source>
        <dbReference type="Proteomes" id="UP000692954"/>
    </source>
</evidence>
<comment type="caution">
    <text evidence="2">The sequence shown here is derived from an EMBL/GenBank/DDBJ whole genome shotgun (WGS) entry which is preliminary data.</text>
</comment>
<proteinExistence type="predicted"/>
<organism evidence="2 3">
    <name type="scientific">Paramecium sonneborni</name>
    <dbReference type="NCBI Taxonomy" id="65129"/>
    <lineage>
        <taxon>Eukaryota</taxon>
        <taxon>Sar</taxon>
        <taxon>Alveolata</taxon>
        <taxon>Ciliophora</taxon>
        <taxon>Intramacronucleata</taxon>
        <taxon>Oligohymenophorea</taxon>
        <taxon>Peniculida</taxon>
        <taxon>Parameciidae</taxon>
        <taxon>Paramecium</taxon>
    </lineage>
</organism>
<accession>A0A8S1MYQ2</accession>
<keyword evidence="3" id="KW-1185">Reference proteome</keyword>